<evidence type="ECO:0000313" key="5">
    <source>
        <dbReference type="EMBL" id="SEN77961.1"/>
    </source>
</evidence>
<dbReference type="PROSITE" id="PS01124">
    <property type="entry name" value="HTH_ARAC_FAMILY_2"/>
    <property type="match status" value="1"/>
</dbReference>
<dbReference type="Pfam" id="PF12833">
    <property type="entry name" value="HTH_18"/>
    <property type="match status" value="1"/>
</dbReference>
<evidence type="ECO:0000256" key="1">
    <source>
        <dbReference type="ARBA" id="ARBA00023015"/>
    </source>
</evidence>
<proteinExistence type="predicted"/>
<dbReference type="Gene3D" id="3.40.50.880">
    <property type="match status" value="1"/>
</dbReference>
<evidence type="ECO:0000256" key="3">
    <source>
        <dbReference type="SAM" id="MobiDB-lite"/>
    </source>
</evidence>
<evidence type="ECO:0000259" key="4">
    <source>
        <dbReference type="PROSITE" id="PS01124"/>
    </source>
</evidence>
<sequence length="364" mass="38602">MNRSHTGTGSLLVRVLVFPGVRPLDVSGPVEVFMSANDFGGRYRLSMVSVGGDGVTTSAGTRLHVDGAAEDARETSDVLLIPGGPGWKQMLKDDTLLEVVRGLDAKSRCTVSVCTGAFLLAAAGLLDGRRAATHWRHTRELAMRYPAVRVEPDAIFVKDGRMMTSAGVSAGIDLSLALVEEQSGADVAREVARDLVVFMQRPGGQSQFSVRARAPHIRQEMLRRVLDAVAADPGADHTLAAMARRAGVSSRHMTRMFGEEVGMTPARYVEQVRLEAARAMLESGDDPMSVVARRSGFGSPESLRRAFVRNLHVTPGAFRARFHTTGVTGNDGVVVPAAPARRGAGPARAVRRAGAAAPTGGTGT</sequence>
<feature type="domain" description="HTH araC/xylS-type" evidence="4">
    <location>
        <begin position="223"/>
        <end position="321"/>
    </location>
</feature>
<dbReference type="Proteomes" id="UP000181951">
    <property type="component" value="Unassembled WGS sequence"/>
</dbReference>
<dbReference type="OrthoDB" id="3992151at2"/>
<dbReference type="EMBL" id="FODD01000010">
    <property type="protein sequence ID" value="SEN77961.1"/>
    <property type="molecule type" value="Genomic_DNA"/>
</dbReference>
<dbReference type="SMART" id="SM00342">
    <property type="entry name" value="HTH_ARAC"/>
    <property type="match status" value="1"/>
</dbReference>
<evidence type="ECO:0000256" key="2">
    <source>
        <dbReference type="ARBA" id="ARBA00023163"/>
    </source>
</evidence>
<keyword evidence="2" id="KW-0804">Transcription</keyword>
<dbReference type="InterPro" id="IPR018060">
    <property type="entry name" value="HTH_AraC"/>
</dbReference>
<gene>
    <name evidence="5" type="ORF">SAMN05216267_101017</name>
</gene>
<dbReference type="InterPro" id="IPR029062">
    <property type="entry name" value="Class_I_gatase-like"/>
</dbReference>
<dbReference type="InterPro" id="IPR002818">
    <property type="entry name" value="DJ-1/PfpI"/>
</dbReference>
<dbReference type="STRING" id="310780.SAMN05216267_101017"/>
<dbReference type="Pfam" id="PF01965">
    <property type="entry name" value="DJ-1_PfpI"/>
    <property type="match status" value="1"/>
</dbReference>
<evidence type="ECO:0000313" key="6">
    <source>
        <dbReference type="Proteomes" id="UP000181951"/>
    </source>
</evidence>
<dbReference type="AlphaFoldDB" id="A0A1H8JBI4"/>
<dbReference type="PANTHER" id="PTHR43130:SF3">
    <property type="entry name" value="HTH-TYPE TRANSCRIPTIONAL REGULATOR RV1931C"/>
    <property type="match status" value="1"/>
</dbReference>
<dbReference type="InterPro" id="IPR052158">
    <property type="entry name" value="INH-QAR"/>
</dbReference>
<keyword evidence="6" id="KW-1185">Reference proteome</keyword>
<feature type="region of interest" description="Disordered" evidence="3">
    <location>
        <begin position="344"/>
        <end position="364"/>
    </location>
</feature>
<organism evidence="5 6">
    <name type="scientific">Actinacidiphila rubida</name>
    <dbReference type="NCBI Taxonomy" id="310780"/>
    <lineage>
        <taxon>Bacteria</taxon>
        <taxon>Bacillati</taxon>
        <taxon>Actinomycetota</taxon>
        <taxon>Actinomycetes</taxon>
        <taxon>Kitasatosporales</taxon>
        <taxon>Streptomycetaceae</taxon>
        <taxon>Actinacidiphila</taxon>
    </lineage>
</organism>
<dbReference type="InterPro" id="IPR009057">
    <property type="entry name" value="Homeodomain-like_sf"/>
</dbReference>
<dbReference type="SUPFAM" id="SSF46689">
    <property type="entry name" value="Homeodomain-like"/>
    <property type="match status" value="2"/>
</dbReference>
<dbReference type="GO" id="GO:0003700">
    <property type="term" value="F:DNA-binding transcription factor activity"/>
    <property type="evidence" value="ECO:0007669"/>
    <property type="project" value="InterPro"/>
</dbReference>
<dbReference type="Gene3D" id="1.10.10.60">
    <property type="entry name" value="Homeodomain-like"/>
    <property type="match status" value="1"/>
</dbReference>
<protein>
    <submittedName>
        <fullName evidence="5">Transcriptional regulator, AraC family with amidase-like domain</fullName>
    </submittedName>
</protein>
<dbReference type="RefSeq" id="WP_107485358.1">
    <property type="nucleotide sequence ID" value="NZ_FODD01000010.1"/>
</dbReference>
<dbReference type="CDD" id="cd03137">
    <property type="entry name" value="GATase1_AraC_1"/>
    <property type="match status" value="1"/>
</dbReference>
<dbReference type="PANTHER" id="PTHR43130">
    <property type="entry name" value="ARAC-FAMILY TRANSCRIPTIONAL REGULATOR"/>
    <property type="match status" value="1"/>
</dbReference>
<accession>A0A1H8JBI4</accession>
<keyword evidence="1" id="KW-0805">Transcription regulation</keyword>
<dbReference type="SUPFAM" id="SSF52317">
    <property type="entry name" value="Class I glutamine amidotransferase-like"/>
    <property type="match status" value="1"/>
</dbReference>
<name>A0A1H8JBI4_9ACTN</name>
<dbReference type="GO" id="GO:0043565">
    <property type="term" value="F:sequence-specific DNA binding"/>
    <property type="evidence" value="ECO:0007669"/>
    <property type="project" value="InterPro"/>
</dbReference>
<reference evidence="5 6" key="1">
    <citation type="submission" date="2016-10" db="EMBL/GenBank/DDBJ databases">
        <authorList>
            <person name="de Groot N.N."/>
        </authorList>
    </citation>
    <scope>NUCLEOTIDE SEQUENCE [LARGE SCALE GENOMIC DNA]</scope>
    <source>
        <strain evidence="5 6">CGMCC 4.2026</strain>
    </source>
</reference>